<name>A0ABT9E9Y5_9PROT</name>
<evidence type="ECO:0000313" key="1">
    <source>
        <dbReference type="EMBL" id="MDO9713021.1"/>
    </source>
</evidence>
<dbReference type="Proteomes" id="UP001243009">
    <property type="component" value="Unassembled WGS sequence"/>
</dbReference>
<sequence>MQEQLRCDSGRSLHLAFQAPVPVQAALIRKIFSSNHVRSITSTRPLDLVRVLARRVFA</sequence>
<dbReference type="EMBL" id="JAUTWS010000067">
    <property type="protein sequence ID" value="MDO9713021.1"/>
    <property type="molecule type" value="Genomic_DNA"/>
</dbReference>
<protein>
    <submittedName>
        <fullName evidence="1">Uncharacterized protein</fullName>
    </submittedName>
</protein>
<reference evidence="1 2" key="1">
    <citation type="submission" date="2023-08" db="EMBL/GenBank/DDBJ databases">
        <title>The draft genome sequence of Paracraurococcus sp. LOR1-02.</title>
        <authorList>
            <person name="Kingkaew E."/>
            <person name="Tanasupawat S."/>
        </authorList>
    </citation>
    <scope>NUCLEOTIDE SEQUENCE [LARGE SCALE GENOMIC DNA]</scope>
    <source>
        <strain evidence="1 2">LOR1-02</strain>
    </source>
</reference>
<keyword evidence="2" id="KW-1185">Reference proteome</keyword>
<organism evidence="1 2">
    <name type="scientific">Paracraurococcus lichenis</name>
    <dbReference type="NCBI Taxonomy" id="3064888"/>
    <lineage>
        <taxon>Bacteria</taxon>
        <taxon>Pseudomonadati</taxon>
        <taxon>Pseudomonadota</taxon>
        <taxon>Alphaproteobacteria</taxon>
        <taxon>Acetobacterales</taxon>
        <taxon>Roseomonadaceae</taxon>
        <taxon>Paracraurococcus</taxon>
    </lineage>
</organism>
<evidence type="ECO:0000313" key="2">
    <source>
        <dbReference type="Proteomes" id="UP001243009"/>
    </source>
</evidence>
<comment type="caution">
    <text evidence="1">The sequence shown here is derived from an EMBL/GenBank/DDBJ whole genome shotgun (WGS) entry which is preliminary data.</text>
</comment>
<gene>
    <name evidence="1" type="ORF">Q7A36_32130</name>
</gene>
<dbReference type="RefSeq" id="WP_305107882.1">
    <property type="nucleotide sequence ID" value="NZ_JAUTWS010000067.1"/>
</dbReference>
<proteinExistence type="predicted"/>
<accession>A0ABT9E9Y5</accession>